<evidence type="ECO:0000313" key="2">
    <source>
        <dbReference type="EMBL" id="QJA69510.1"/>
    </source>
</evidence>
<dbReference type="Gene3D" id="3.30.460.70">
    <property type="match status" value="1"/>
</dbReference>
<organism evidence="1">
    <name type="scientific">viral metagenome</name>
    <dbReference type="NCBI Taxonomy" id="1070528"/>
    <lineage>
        <taxon>unclassified sequences</taxon>
        <taxon>metagenomes</taxon>
        <taxon>organismal metagenomes</taxon>
    </lineage>
</organism>
<protein>
    <submittedName>
        <fullName evidence="1">Uncharacterized protein</fullName>
    </submittedName>
</protein>
<proteinExistence type="predicted"/>
<dbReference type="EMBL" id="MT141712">
    <property type="protein sequence ID" value="QJA69510.1"/>
    <property type="molecule type" value="Genomic_DNA"/>
</dbReference>
<name>A0A6M3IIS5_9ZZZZ</name>
<sequence>MADVNYYYPTKAELRHEVYDNFFNKYKYIKDIFDCDDFSTVDTGFEHQEFFKRMVEAVGKDERYKDFIKDRFSMILHAHIRQRVFDLQVEAPWAYGEVWFPNRQHAINFCRIVDPDGYVLIESQNKDISEWSVKEKADYVRC</sequence>
<accession>A0A6M3IIS5</accession>
<reference evidence="1" key="1">
    <citation type="submission" date="2020-03" db="EMBL/GenBank/DDBJ databases">
        <title>The deep terrestrial virosphere.</title>
        <authorList>
            <person name="Holmfeldt K."/>
            <person name="Nilsson E."/>
            <person name="Simone D."/>
            <person name="Lopez-Fernandez M."/>
            <person name="Wu X."/>
            <person name="de Brujin I."/>
            <person name="Lundin D."/>
            <person name="Andersson A."/>
            <person name="Bertilsson S."/>
            <person name="Dopson M."/>
        </authorList>
    </citation>
    <scope>NUCLEOTIDE SEQUENCE</scope>
    <source>
        <strain evidence="2">MM415A04518</strain>
        <strain evidence="1">MM415B01736</strain>
    </source>
</reference>
<dbReference type="EMBL" id="MT141251">
    <property type="protein sequence ID" value="QJA57048.1"/>
    <property type="molecule type" value="Genomic_DNA"/>
</dbReference>
<dbReference type="AlphaFoldDB" id="A0A6M3IIS5"/>
<gene>
    <name evidence="2" type="ORF">MM415A04518_0003</name>
    <name evidence="1" type="ORF">MM415B01736_0014</name>
</gene>
<evidence type="ECO:0000313" key="1">
    <source>
        <dbReference type="EMBL" id="QJA57048.1"/>
    </source>
</evidence>